<reference evidence="3 4" key="1">
    <citation type="submission" date="2016-11" db="EMBL/GenBank/DDBJ databases">
        <authorList>
            <person name="Jaros S."/>
            <person name="Januszkiewicz K."/>
            <person name="Wedrychowicz H."/>
        </authorList>
    </citation>
    <scope>NUCLEOTIDE SEQUENCE [LARGE SCALE GENOMIC DNA]</scope>
    <source>
        <strain evidence="3 4">ACAM 239</strain>
    </source>
</reference>
<sequence>MSKSKRAIDGIREALIQGLKEGTAPWQKPWKPGDTDVSLPYNASSGRVYTGWSNIVSLWVAADRFGYTSPAWVTFKQAKDLGTHPRKGEKGTPVEFWKFHKKREKDENGKIEEKVIPVNRIFYVFNEQQLADPLTEAAKPPVIEAQPEPVQFVARLIEASGVALTWGGDKAYYRPSTDGIRLPRPEQFHEVSEIAATGLHELIHATGAANRLNRDKSDRAREEVVAEAGAWLAAMRFGLPATPENSASYLTGWASRLTGDQAKELDRALSDAQKAVTFIEQLAQECGMLDEAPESPAATAVA</sequence>
<dbReference type="Pfam" id="PF18818">
    <property type="entry name" value="MPTase-PolyVal"/>
    <property type="match status" value="1"/>
</dbReference>
<evidence type="ECO:0000259" key="1">
    <source>
        <dbReference type="Pfam" id="PF08401"/>
    </source>
</evidence>
<dbReference type="InterPro" id="IPR013610">
    <property type="entry name" value="ArdC_N"/>
</dbReference>
<dbReference type="InterPro" id="IPR017113">
    <property type="entry name" value="Antirestriction_ArdC"/>
</dbReference>
<evidence type="ECO:0000259" key="2">
    <source>
        <dbReference type="Pfam" id="PF18818"/>
    </source>
</evidence>
<accession>A0A1N6K5I6</accession>
<dbReference type="RefSeq" id="WP_074211816.1">
    <property type="nucleotide sequence ID" value="NZ_BJOI01000094.1"/>
</dbReference>
<organism evidence="3 4">
    <name type="scientific">Vreelandella aquamarina</name>
    <dbReference type="NCBI Taxonomy" id="77097"/>
    <lineage>
        <taxon>Bacteria</taxon>
        <taxon>Pseudomonadati</taxon>
        <taxon>Pseudomonadota</taxon>
        <taxon>Gammaproteobacteria</taxon>
        <taxon>Oceanospirillales</taxon>
        <taxon>Halomonadaceae</taxon>
        <taxon>Vreelandella</taxon>
    </lineage>
</organism>
<dbReference type="GeneID" id="97278385"/>
<dbReference type="PIRSF" id="PIRSF037112">
    <property type="entry name" value="Antirestriction_ArdC"/>
    <property type="match status" value="1"/>
</dbReference>
<feature type="domain" description="Polyvalent protein metallopeptidase" evidence="2">
    <location>
        <begin position="154"/>
        <end position="262"/>
    </location>
</feature>
<feature type="domain" description="N-terminal" evidence="1">
    <location>
        <begin position="11"/>
        <end position="125"/>
    </location>
</feature>
<dbReference type="GO" id="GO:0003697">
    <property type="term" value="F:single-stranded DNA binding"/>
    <property type="evidence" value="ECO:0007669"/>
    <property type="project" value="InterPro"/>
</dbReference>
<dbReference type="Pfam" id="PF08401">
    <property type="entry name" value="ArdcN"/>
    <property type="match status" value="1"/>
</dbReference>
<protein>
    <submittedName>
        <fullName evidence="3">Antirestriction protein ArdC</fullName>
    </submittedName>
</protein>
<gene>
    <name evidence="3" type="ORF">SAMN05878438_3734</name>
</gene>
<evidence type="ECO:0000313" key="3">
    <source>
        <dbReference type="EMBL" id="SIN87280.1"/>
    </source>
</evidence>
<proteinExistence type="predicted"/>
<dbReference type="Proteomes" id="UP000185024">
    <property type="component" value="Unassembled WGS sequence"/>
</dbReference>
<dbReference type="AlphaFoldDB" id="A0A1N6K5I6"/>
<dbReference type="InterPro" id="IPR041459">
    <property type="entry name" value="MPTase-PolyVal"/>
</dbReference>
<dbReference type="EMBL" id="FSQX01000002">
    <property type="protein sequence ID" value="SIN87280.1"/>
    <property type="molecule type" value="Genomic_DNA"/>
</dbReference>
<name>A0A1N6K5I6_9GAMM</name>
<evidence type="ECO:0000313" key="4">
    <source>
        <dbReference type="Proteomes" id="UP000185024"/>
    </source>
</evidence>